<organism evidence="1 2">
    <name type="scientific">Thelephora terrestris</name>
    <dbReference type="NCBI Taxonomy" id="56493"/>
    <lineage>
        <taxon>Eukaryota</taxon>
        <taxon>Fungi</taxon>
        <taxon>Dikarya</taxon>
        <taxon>Basidiomycota</taxon>
        <taxon>Agaricomycotina</taxon>
        <taxon>Agaricomycetes</taxon>
        <taxon>Thelephorales</taxon>
        <taxon>Thelephoraceae</taxon>
        <taxon>Thelephora</taxon>
    </lineage>
</organism>
<dbReference type="AlphaFoldDB" id="A0A9P6H1H3"/>
<proteinExistence type="predicted"/>
<dbReference type="OrthoDB" id="3232239at2759"/>
<sequence>MRTRRKAKDVDTAKAQKLIEVGGLSSALPSTTPNSPATVTGGRLPLELYGHIISVVDLPSTLRQILPCLQTQTPRERLVAIVLQSLTELENLDIYGQSRIQLQKLLDVTSPHLKRFRSSVLASRPGLRELVVPDSYPGFQPVVPGVFLPRLEILCLPMCLAHHITKMNCPLTHLAIDLTPYRDLESIVPGIISHFGGTLQNLSLVRLAPTQVHRLCPMIDLISEFAADVPKLRFLTISVVRTLGGPSNTFSGIETTNWKSFEALETLVWFAEDGVGHSVYIGEKFANAVYGTCAALTRFIFVNESKDFAGYRLGNDGARYELTDLVDVEPYIAPRAWRKV</sequence>
<evidence type="ECO:0000313" key="2">
    <source>
        <dbReference type="Proteomes" id="UP000736335"/>
    </source>
</evidence>
<dbReference type="EMBL" id="WIUZ02000040">
    <property type="protein sequence ID" value="KAF9777411.1"/>
    <property type="molecule type" value="Genomic_DNA"/>
</dbReference>
<evidence type="ECO:0008006" key="3">
    <source>
        <dbReference type="Google" id="ProtNLM"/>
    </source>
</evidence>
<protein>
    <recommendedName>
        <fullName evidence="3">F-box domain-containing protein</fullName>
    </recommendedName>
</protein>
<accession>A0A9P6H1H3</accession>
<reference evidence="1" key="2">
    <citation type="submission" date="2020-11" db="EMBL/GenBank/DDBJ databases">
        <authorList>
            <consortium name="DOE Joint Genome Institute"/>
            <person name="Kuo A."/>
            <person name="Miyauchi S."/>
            <person name="Kiss E."/>
            <person name="Drula E."/>
            <person name="Kohler A."/>
            <person name="Sanchez-Garcia M."/>
            <person name="Andreopoulos B."/>
            <person name="Barry K.W."/>
            <person name="Bonito G."/>
            <person name="Buee M."/>
            <person name="Carver A."/>
            <person name="Chen C."/>
            <person name="Cichocki N."/>
            <person name="Clum A."/>
            <person name="Culley D."/>
            <person name="Crous P.W."/>
            <person name="Fauchery L."/>
            <person name="Girlanda M."/>
            <person name="Hayes R."/>
            <person name="Keri Z."/>
            <person name="Labutti K."/>
            <person name="Lipzen A."/>
            <person name="Lombard V."/>
            <person name="Magnuson J."/>
            <person name="Maillard F."/>
            <person name="Morin E."/>
            <person name="Murat C."/>
            <person name="Nolan M."/>
            <person name="Ohm R."/>
            <person name="Pangilinan J."/>
            <person name="Pereira M."/>
            <person name="Perotto S."/>
            <person name="Peter M."/>
            <person name="Riley R."/>
            <person name="Sitrit Y."/>
            <person name="Stielow B."/>
            <person name="Szollosi G."/>
            <person name="Zifcakova L."/>
            <person name="Stursova M."/>
            <person name="Spatafora J.W."/>
            <person name="Tedersoo L."/>
            <person name="Vaario L.-M."/>
            <person name="Yamada A."/>
            <person name="Yan M."/>
            <person name="Wang P."/>
            <person name="Xu J."/>
            <person name="Bruns T."/>
            <person name="Baldrian P."/>
            <person name="Vilgalys R."/>
            <person name="Henrissat B."/>
            <person name="Grigoriev I.V."/>
            <person name="Hibbett D."/>
            <person name="Nagy L.G."/>
            <person name="Martin F.M."/>
        </authorList>
    </citation>
    <scope>NUCLEOTIDE SEQUENCE</scope>
    <source>
        <strain evidence="1">UH-Tt-Lm1</strain>
    </source>
</reference>
<keyword evidence="2" id="KW-1185">Reference proteome</keyword>
<gene>
    <name evidence="1" type="ORF">BJ322DRAFT_1096740</name>
</gene>
<name>A0A9P6H1H3_9AGAM</name>
<comment type="caution">
    <text evidence="1">The sequence shown here is derived from an EMBL/GenBank/DDBJ whole genome shotgun (WGS) entry which is preliminary data.</text>
</comment>
<reference evidence="1" key="1">
    <citation type="journal article" date="2020" name="Nat. Commun.">
        <title>Large-scale genome sequencing of mycorrhizal fungi provides insights into the early evolution of symbiotic traits.</title>
        <authorList>
            <person name="Miyauchi S."/>
            <person name="Kiss E."/>
            <person name="Kuo A."/>
            <person name="Drula E."/>
            <person name="Kohler A."/>
            <person name="Sanchez-Garcia M."/>
            <person name="Morin E."/>
            <person name="Andreopoulos B."/>
            <person name="Barry K.W."/>
            <person name="Bonito G."/>
            <person name="Buee M."/>
            <person name="Carver A."/>
            <person name="Chen C."/>
            <person name="Cichocki N."/>
            <person name="Clum A."/>
            <person name="Culley D."/>
            <person name="Crous P.W."/>
            <person name="Fauchery L."/>
            <person name="Girlanda M."/>
            <person name="Hayes R.D."/>
            <person name="Keri Z."/>
            <person name="LaButti K."/>
            <person name="Lipzen A."/>
            <person name="Lombard V."/>
            <person name="Magnuson J."/>
            <person name="Maillard F."/>
            <person name="Murat C."/>
            <person name="Nolan M."/>
            <person name="Ohm R.A."/>
            <person name="Pangilinan J."/>
            <person name="Pereira M.F."/>
            <person name="Perotto S."/>
            <person name="Peter M."/>
            <person name="Pfister S."/>
            <person name="Riley R."/>
            <person name="Sitrit Y."/>
            <person name="Stielow J.B."/>
            <person name="Szollosi G."/>
            <person name="Zifcakova L."/>
            <person name="Stursova M."/>
            <person name="Spatafora J.W."/>
            <person name="Tedersoo L."/>
            <person name="Vaario L.M."/>
            <person name="Yamada A."/>
            <person name="Yan M."/>
            <person name="Wang P."/>
            <person name="Xu J."/>
            <person name="Bruns T."/>
            <person name="Baldrian P."/>
            <person name="Vilgalys R."/>
            <person name="Dunand C."/>
            <person name="Henrissat B."/>
            <person name="Grigoriev I.V."/>
            <person name="Hibbett D."/>
            <person name="Nagy L.G."/>
            <person name="Martin F.M."/>
        </authorList>
    </citation>
    <scope>NUCLEOTIDE SEQUENCE</scope>
    <source>
        <strain evidence="1">UH-Tt-Lm1</strain>
    </source>
</reference>
<evidence type="ECO:0000313" key="1">
    <source>
        <dbReference type="EMBL" id="KAF9777411.1"/>
    </source>
</evidence>
<dbReference type="Proteomes" id="UP000736335">
    <property type="component" value="Unassembled WGS sequence"/>
</dbReference>